<feature type="transmembrane region" description="Helical" evidence="8">
    <location>
        <begin position="14"/>
        <end position="39"/>
    </location>
</feature>
<dbReference type="RefSeq" id="WP_189045087.1">
    <property type="nucleotide sequence ID" value="NZ_BMJQ01000004.1"/>
</dbReference>
<proteinExistence type="inferred from homology"/>
<gene>
    <name evidence="10" type="ORF">GCM10011611_19830</name>
</gene>
<reference evidence="10" key="1">
    <citation type="journal article" date="2014" name="Int. J. Syst. Evol. Microbiol.">
        <title>Complete genome sequence of Corynebacterium casei LMG S-19264T (=DSM 44701T), isolated from a smear-ripened cheese.</title>
        <authorList>
            <consortium name="US DOE Joint Genome Institute (JGI-PGF)"/>
            <person name="Walter F."/>
            <person name="Albersmeier A."/>
            <person name="Kalinowski J."/>
            <person name="Ruckert C."/>
        </authorList>
    </citation>
    <scope>NUCLEOTIDE SEQUENCE</scope>
    <source>
        <strain evidence="10">CGMCC 1.15725</strain>
    </source>
</reference>
<sequence length="274" mass="29127">MVPGKRLGERLGRLAYGAAVWGGFGFLIVPILLVLWLSFFSNEILTLPPDGYSLRWYTGLLGKQDFVDGFLLSLEVALLATAAGLAVSLPASLVLVRARFAGREVLLNFLMAPLIVPAIVIGAALYIFFIQIEIVTDIPLAGSLPGLVGAHVLLTIPWCIRLLTANLVGLDPAIEEAAASLGAHGWTVIRKVTLPLVWPGLVAAALFAFVVSFGNLEISLFLVAPGETTLPIAILQYLEWKLDPTIAAVSTLQVLLIGAGLVATDRMVGLARVV</sequence>
<feature type="transmembrane region" description="Helical" evidence="8">
    <location>
        <begin position="138"/>
        <end position="160"/>
    </location>
</feature>
<evidence type="ECO:0000256" key="6">
    <source>
        <dbReference type="ARBA" id="ARBA00022989"/>
    </source>
</evidence>
<keyword evidence="5 8" id="KW-0812">Transmembrane</keyword>
<keyword evidence="11" id="KW-1185">Reference proteome</keyword>
<accession>A0A8J2YSE4</accession>
<comment type="similarity">
    <text evidence="8">Belongs to the binding-protein-dependent transport system permease family.</text>
</comment>
<reference evidence="10" key="2">
    <citation type="submission" date="2020-09" db="EMBL/GenBank/DDBJ databases">
        <authorList>
            <person name="Sun Q."/>
            <person name="Zhou Y."/>
        </authorList>
    </citation>
    <scope>NUCLEOTIDE SEQUENCE</scope>
    <source>
        <strain evidence="10">CGMCC 1.15725</strain>
    </source>
</reference>
<dbReference type="Proteomes" id="UP000646365">
    <property type="component" value="Unassembled WGS sequence"/>
</dbReference>
<dbReference type="InterPro" id="IPR000515">
    <property type="entry name" value="MetI-like"/>
</dbReference>
<dbReference type="GO" id="GO:0005886">
    <property type="term" value="C:plasma membrane"/>
    <property type="evidence" value="ECO:0007669"/>
    <property type="project" value="UniProtKB-SubCell"/>
</dbReference>
<dbReference type="SUPFAM" id="SSF161098">
    <property type="entry name" value="MetI-like"/>
    <property type="match status" value="1"/>
</dbReference>
<evidence type="ECO:0000256" key="4">
    <source>
        <dbReference type="ARBA" id="ARBA00022519"/>
    </source>
</evidence>
<keyword evidence="7 8" id="KW-0472">Membrane</keyword>
<dbReference type="PANTHER" id="PTHR43357:SF4">
    <property type="entry name" value="INNER MEMBRANE ABC TRANSPORTER PERMEASE PROTEIN YDCV"/>
    <property type="match status" value="1"/>
</dbReference>
<comment type="caution">
    <text evidence="10">The sequence shown here is derived from an EMBL/GenBank/DDBJ whole genome shotgun (WGS) entry which is preliminary data.</text>
</comment>
<protein>
    <submittedName>
        <fullName evidence="10">ABC transporter permease</fullName>
    </submittedName>
</protein>
<dbReference type="CDD" id="cd06261">
    <property type="entry name" value="TM_PBP2"/>
    <property type="match status" value="1"/>
</dbReference>
<dbReference type="Gene3D" id="1.10.3720.10">
    <property type="entry name" value="MetI-like"/>
    <property type="match status" value="1"/>
</dbReference>
<name>A0A8J2YSE4_9PROT</name>
<evidence type="ECO:0000256" key="1">
    <source>
        <dbReference type="ARBA" id="ARBA00004429"/>
    </source>
</evidence>
<feature type="transmembrane region" description="Helical" evidence="8">
    <location>
        <begin position="107"/>
        <end position="132"/>
    </location>
</feature>
<keyword evidence="3" id="KW-1003">Cell membrane</keyword>
<evidence type="ECO:0000259" key="9">
    <source>
        <dbReference type="PROSITE" id="PS50928"/>
    </source>
</evidence>
<evidence type="ECO:0000256" key="8">
    <source>
        <dbReference type="RuleBase" id="RU363032"/>
    </source>
</evidence>
<evidence type="ECO:0000256" key="5">
    <source>
        <dbReference type="ARBA" id="ARBA00022692"/>
    </source>
</evidence>
<evidence type="ECO:0000256" key="3">
    <source>
        <dbReference type="ARBA" id="ARBA00022475"/>
    </source>
</evidence>
<evidence type="ECO:0000256" key="7">
    <source>
        <dbReference type="ARBA" id="ARBA00023136"/>
    </source>
</evidence>
<keyword evidence="2 8" id="KW-0813">Transport</keyword>
<keyword evidence="4" id="KW-0997">Cell inner membrane</keyword>
<dbReference type="EMBL" id="BMJQ01000004">
    <property type="protein sequence ID" value="GGF14117.1"/>
    <property type="molecule type" value="Genomic_DNA"/>
</dbReference>
<dbReference type="AlphaFoldDB" id="A0A8J2YSE4"/>
<evidence type="ECO:0000313" key="11">
    <source>
        <dbReference type="Proteomes" id="UP000646365"/>
    </source>
</evidence>
<keyword evidence="6 8" id="KW-1133">Transmembrane helix</keyword>
<feature type="transmembrane region" description="Helical" evidence="8">
    <location>
        <begin position="244"/>
        <end position="263"/>
    </location>
</feature>
<dbReference type="GO" id="GO:0055085">
    <property type="term" value="P:transmembrane transport"/>
    <property type="evidence" value="ECO:0007669"/>
    <property type="project" value="InterPro"/>
</dbReference>
<feature type="domain" description="ABC transmembrane type-1" evidence="9">
    <location>
        <begin position="70"/>
        <end position="263"/>
    </location>
</feature>
<feature type="transmembrane region" description="Helical" evidence="8">
    <location>
        <begin position="70"/>
        <end position="95"/>
    </location>
</feature>
<feature type="transmembrane region" description="Helical" evidence="8">
    <location>
        <begin position="196"/>
        <end position="224"/>
    </location>
</feature>
<dbReference type="InterPro" id="IPR035906">
    <property type="entry name" value="MetI-like_sf"/>
</dbReference>
<dbReference type="Pfam" id="PF00528">
    <property type="entry name" value="BPD_transp_1"/>
    <property type="match status" value="1"/>
</dbReference>
<evidence type="ECO:0000256" key="2">
    <source>
        <dbReference type="ARBA" id="ARBA00022448"/>
    </source>
</evidence>
<dbReference type="PROSITE" id="PS50928">
    <property type="entry name" value="ABC_TM1"/>
    <property type="match status" value="1"/>
</dbReference>
<organism evidence="10 11">
    <name type="scientific">Aliidongia dinghuensis</name>
    <dbReference type="NCBI Taxonomy" id="1867774"/>
    <lineage>
        <taxon>Bacteria</taxon>
        <taxon>Pseudomonadati</taxon>
        <taxon>Pseudomonadota</taxon>
        <taxon>Alphaproteobacteria</taxon>
        <taxon>Rhodospirillales</taxon>
        <taxon>Dongiaceae</taxon>
        <taxon>Aliidongia</taxon>
    </lineage>
</organism>
<comment type="subcellular location">
    <subcellularLocation>
        <location evidence="1">Cell inner membrane</location>
        <topology evidence="1">Multi-pass membrane protein</topology>
    </subcellularLocation>
    <subcellularLocation>
        <location evidence="8">Cell membrane</location>
        <topology evidence="8">Multi-pass membrane protein</topology>
    </subcellularLocation>
</comment>
<evidence type="ECO:0000313" key="10">
    <source>
        <dbReference type="EMBL" id="GGF14117.1"/>
    </source>
</evidence>
<dbReference type="PANTHER" id="PTHR43357">
    <property type="entry name" value="INNER MEMBRANE ABC TRANSPORTER PERMEASE PROTEIN YDCV"/>
    <property type="match status" value="1"/>
</dbReference>